<dbReference type="InterPro" id="IPR051164">
    <property type="entry name" value="NmrA-like_oxidored"/>
</dbReference>
<dbReference type="Gene3D" id="3.40.50.720">
    <property type="entry name" value="NAD(P)-binding Rossmann-like Domain"/>
    <property type="match status" value="1"/>
</dbReference>
<gene>
    <name evidence="4" type="primary">NMRAL1_8</name>
    <name evidence="4" type="ORF">LSUB1_G006344</name>
</gene>
<dbReference type="Pfam" id="PF05368">
    <property type="entry name" value="NmrA"/>
    <property type="match status" value="1"/>
</dbReference>
<comment type="similarity">
    <text evidence="1">Belongs to the NmrA-type oxidoreductase family.</text>
</comment>
<dbReference type="AlphaFoldDB" id="A0A8H8RI89"/>
<evidence type="ECO:0000256" key="2">
    <source>
        <dbReference type="ARBA" id="ARBA00022857"/>
    </source>
</evidence>
<dbReference type="Proteomes" id="UP000462212">
    <property type="component" value="Unassembled WGS sequence"/>
</dbReference>
<dbReference type="InterPro" id="IPR036291">
    <property type="entry name" value="NAD(P)-bd_dom_sf"/>
</dbReference>
<evidence type="ECO:0000256" key="1">
    <source>
        <dbReference type="ARBA" id="ARBA00006328"/>
    </source>
</evidence>
<dbReference type="GO" id="GO:0005634">
    <property type="term" value="C:nucleus"/>
    <property type="evidence" value="ECO:0007669"/>
    <property type="project" value="TreeGrafter"/>
</dbReference>
<evidence type="ECO:0000259" key="3">
    <source>
        <dbReference type="Pfam" id="PF05368"/>
    </source>
</evidence>
<dbReference type="InterPro" id="IPR008030">
    <property type="entry name" value="NmrA-like"/>
</dbReference>
<dbReference type="OrthoDB" id="300709at2759"/>
<keyword evidence="5" id="KW-1185">Reference proteome</keyword>
<evidence type="ECO:0000313" key="4">
    <source>
        <dbReference type="EMBL" id="TVY35301.1"/>
    </source>
</evidence>
<proteinExistence type="inferred from homology"/>
<dbReference type="EMBL" id="QGMJ01000538">
    <property type="protein sequence ID" value="TVY35301.1"/>
    <property type="molecule type" value="Genomic_DNA"/>
</dbReference>
<keyword evidence="2" id="KW-0521">NADP</keyword>
<evidence type="ECO:0000313" key="5">
    <source>
        <dbReference type="Proteomes" id="UP000462212"/>
    </source>
</evidence>
<comment type="caution">
    <text evidence="4">The sequence shown here is derived from an EMBL/GenBank/DDBJ whole genome shotgun (WGS) entry which is preliminary data.</text>
</comment>
<dbReference type="Gene3D" id="3.90.25.10">
    <property type="entry name" value="UDP-galactose 4-epimerase, domain 1"/>
    <property type="match status" value="1"/>
</dbReference>
<dbReference type="PANTHER" id="PTHR42748:SF14">
    <property type="entry name" value="SNOAL-LIKE DOMAIN-CONTAINING PROTEIN"/>
    <property type="match status" value="1"/>
</dbReference>
<name>A0A8H8RI89_9HELO</name>
<organism evidence="4 5">
    <name type="scientific">Lachnellula subtilissima</name>
    <dbReference type="NCBI Taxonomy" id="602034"/>
    <lineage>
        <taxon>Eukaryota</taxon>
        <taxon>Fungi</taxon>
        <taxon>Dikarya</taxon>
        <taxon>Ascomycota</taxon>
        <taxon>Pezizomycotina</taxon>
        <taxon>Leotiomycetes</taxon>
        <taxon>Helotiales</taxon>
        <taxon>Lachnaceae</taxon>
        <taxon>Lachnellula</taxon>
    </lineage>
</organism>
<feature type="domain" description="NmrA-like" evidence="3">
    <location>
        <begin position="6"/>
        <end position="259"/>
    </location>
</feature>
<accession>A0A8H8RI89</accession>
<sequence>MSSTTKPTLLILGGAGSQNSAVTKIFSEEGTYSIHVLTRSLHSAHASELGLLPNVTLIEGDCYDDATLTAAFKNVEFCFVNTNGFAIGEKNEVYWGIRMYEIARWAGVKHFIYSSLPYVSKNGDFDPSRRVPFVDGKGKVAQYLAAMPTTPMAWSVLATGPYAERLWGDRDVPVKDADGIYVFKLPLGKGAMPLVALDSIGIYAKWMFEHPSRSAGLDLGVAIAHVSGADLATAFEAVTGNKAKYEDIPLQAMLDQMPAGKIGSQGSPGYDDPTLKTAPEHFGPWWQIFRESGGNTGLWKRDYGLLDEIMPSRIRSVEEWMQEVKYDGKAGKYLTTGLSLD</sequence>
<dbReference type="SUPFAM" id="SSF51735">
    <property type="entry name" value="NAD(P)-binding Rossmann-fold domains"/>
    <property type="match status" value="1"/>
</dbReference>
<protein>
    <submittedName>
        <fullName evidence="4">NmrA-like family domain-containing protein</fullName>
    </submittedName>
</protein>
<dbReference type="PANTHER" id="PTHR42748">
    <property type="entry name" value="NITROGEN METABOLITE REPRESSION PROTEIN NMRA FAMILY MEMBER"/>
    <property type="match status" value="1"/>
</dbReference>
<reference evidence="4 5" key="1">
    <citation type="submission" date="2018-05" db="EMBL/GenBank/DDBJ databases">
        <title>Genome sequencing and assembly of the regulated plant pathogen Lachnellula willkommii and related sister species for the development of diagnostic species identification markers.</title>
        <authorList>
            <person name="Giroux E."/>
            <person name="Bilodeau G."/>
        </authorList>
    </citation>
    <scope>NUCLEOTIDE SEQUENCE [LARGE SCALE GENOMIC DNA]</scope>
    <source>
        <strain evidence="4 5">CBS 197.66</strain>
    </source>
</reference>